<dbReference type="KEGG" id="hoh:Hoch_0021"/>
<feature type="compositionally biased region" description="Acidic residues" evidence="1">
    <location>
        <begin position="128"/>
        <end position="152"/>
    </location>
</feature>
<accession>D0LFM9</accession>
<protein>
    <submittedName>
        <fullName evidence="2">Uncharacterized protein</fullName>
    </submittedName>
</protein>
<organism evidence="2 3">
    <name type="scientific">Haliangium ochraceum (strain DSM 14365 / JCM 11303 / SMP-2)</name>
    <dbReference type="NCBI Taxonomy" id="502025"/>
    <lineage>
        <taxon>Bacteria</taxon>
        <taxon>Pseudomonadati</taxon>
        <taxon>Myxococcota</taxon>
        <taxon>Polyangia</taxon>
        <taxon>Haliangiales</taxon>
        <taxon>Kofleriaceae</taxon>
        <taxon>Haliangium</taxon>
    </lineage>
</organism>
<sequence length="671" mass="70914">MATSEVEAALESALAEGTLGLARRATQECRALLRLAEAGAREGDPRWDEVFATRAAWGPLLYGLLDKAEGRLPPLMQALLIFALEPVDTTILVVLWGLAGSASLRQRAQRIERAWEQDRVDELFADRTDDDDDDDGDADADADADADDDSEVDVGIGSAPDDAADADAEMVLGHSAEFIVRLCYPDLRRQRKALAALRPQGSLRRFVLVRSSDVRSADPRSERFELDPDLASALLNAWRPPSGLEGVVRSGVGAGRALHPSQTAQASALAQVLQPPQQRVALLGRPGAGKRTLIRAVAASAGMPLIELTLDALERAPQKRRHLLRRLQRDALLSRGILYIQLDGPLPPPVLREVFAAVPGRLVLGVPVDATAAPAHGEALRAHWPDIHLQPLPSIAVASQPALWRACLSERGLPVDAAGLDAQLEAHVCRPGLVLGDFVHACEIVRSVYPAGEFASAGADDTSAGARLARALSGALSSHLHHELGALAEALWLPGMDLMDEDQAASAPALPPEWAEVVDAIRAGTTRLSPWAVPEHRNYPAPRVARVASSDMRAVAAGARALASAAQMPLYRVDLGYFLAAEPAAGRAACARVFAAAERAGAMLLLVPVDRLALQHADSLQLANALAAQLADATIPVVLAGALAALPVAIESRIDHVLGDIGSAAPSDVPA</sequence>
<gene>
    <name evidence="2" type="ordered locus">Hoch_0021</name>
</gene>
<dbReference type="EMBL" id="CP001804">
    <property type="protein sequence ID" value="ACY12663.1"/>
    <property type="molecule type" value="Genomic_DNA"/>
</dbReference>
<reference evidence="2 3" key="1">
    <citation type="journal article" date="2010" name="Stand. Genomic Sci.">
        <title>Complete genome sequence of Haliangium ochraceum type strain (SMP-2).</title>
        <authorList>
            <consortium name="US DOE Joint Genome Institute (JGI-PGF)"/>
            <person name="Ivanova N."/>
            <person name="Daum C."/>
            <person name="Lang E."/>
            <person name="Abt B."/>
            <person name="Kopitz M."/>
            <person name="Saunders E."/>
            <person name="Lapidus A."/>
            <person name="Lucas S."/>
            <person name="Glavina Del Rio T."/>
            <person name="Nolan M."/>
            <person name="Tice H."/>
            <person name="Copeland A."/>
            <person name="Cheng J.F."/>
            <person name="Chen F."/>
            <person name="Bruce D."/>
            <person name="Goodwin L."/>
            <person name="Pitluck S."/>
            <person name="Mavromatis K."/>
            <person name="Pati A."/>
            <person name="Mikhailova N."/>
            <person name="Chen A."/>
            <person name="Palaniappan K."/>
            <person name="Land M."/>
            <person name="Hauser L."/>
            <person name="Chang Y.J."/>
            <person name="Jeffries C.D."/>
            <person name="Detter J.C."/>
            <person name="Brettin T."/>
            <person name="Rohde M."/>
            <person name="Goker M."/>
            <person name="Bristow J."/>
            <person name="Markowitz V."/>
            <person name="Eisen J.A."/>
            <person name="Hugenholtz P."/>
            <person name="Kyrpides N.C."/>
            <person name="Klenk H.P."/>
        </authorList>
    </citation>
    <scope>NUCLEOTIDE SEQUENCE [LARGE SCALE GENOMIC DNA]</scope>
    <source>
        <strain evidence="3">DSM 14365 / CIP 107738 / JCM 11303 / AJ 13395 / SMP-2</strain>
    </source>
</reference>
<dbReference type="STRING" id="502025.Hoch_0021"/>
<evidence type="ECO:0000256" key="1">
    <source>
        <dbReference type="SAM" id="MobiDB-lite"/>
    </source>
</evidence>
<proteinExistence type="predicted"/>
<evidence type="ECO:0000313" key="3">
    <source>
        <dbReference type="Proteomes" id="UP000001880"/>
    </source>
</evidence>
<dbReference type="Gene3D" id="3.40.50.300">
    <property type="entry name" value="P-loop containing nucleotide triphosphate hydrolases"/>
    <property type="match status" value="1"/>
</dbReference>
<dbReference type="AlphaFoldDB" id="D0LFM9"/>
<dbReference type="HOGENOM" id="CLU_409260_0_0_7"/>
<dbReference type="RefSeq" id="WP_012825290.1">
    <property type="nucleotide sequence ID" value="NC_013440.1"/>
</dbReference>
<keyword evidence="3" id="KW-1185">Reference proteome</keyword>
<dbReference type="SUPFAM" id="SSF52540">
    <property type="entry name" value="P-loop containing nucleoside triphosphate hydrolases"/>
    <property type="match status" value="1"/>
</dbReference>
<name>D0LFM9_HALO1</name>
<evidence type="ECO:0000313" key="2">
    <source>
        <dbReference type="EMBL" id="ACY12663.1"/>
    </source>
</evidence>
<dbReference type="Proteomes" id="UP000001880">
    <property type="component" value="Chromosome"/>
</dbReference>
<feature type="region of interest" description="Disordered" evidence="1">
    <location>
        <begin position="122"/>
        <end position="160"/>
    </location>
</feature>
<dbReference type="InterPro" id="IPR027417">
    <property type="entry name" value="P-loop_NTPase"/>
</dbReference>